<evidence type="ECO:0000313" key="1">
    <source>
        <dbReference type="EMBL" id="ODA91121.1"/>
    </source>
</evidence>
<evidence type="ECO:0000313" key="2">
    <source>
        <dbReference type="Proteomes" id="UP000094426"/>
    </source>
</evidence>
<sequence>MKIPPEEISDFIASPSMVLPPPAPPTFRPFAAFEMIVDTAEIAFKITAAFEAARNTRTTFQQRPGDDPHT</sequence>
<comment type="caution">
    <text evidence="1">The sequence shown here is derived from an EMBL/GenBank/DDBJ whole genome shotgun (WGS) entry which is preliminary data.</text>
</comment>
<organism evidence="1 2">
    <name type="scientific">Leifsonia xyli subsp. xyli</name>
    <dbReference type="NCBI Taxonomy" id="59736"/>
    <lineage>
        <taxon>Bacteria</taxon>
        <taxon>Bacillati</taxon>
        <taxon>Actinomycetota</taxon>
        <taxon>Actinomycetes</taxon>
        <taxon>Micrococcales</taxon>
        <taxon>Microbacteriaceae</taxon>
        <taxon>Leifsonia</taxon>
    </lineage>
</organism>
<protein>
    <submittedName>
        <fullName evidence="1">Uncharacterized protein</fullName>
    </submittedName>
</protein>
<name>A0A1E2SN06_LEIXY</name>
<accession>A0A1E2SN06</accession>
<dbReference type="AlphaFoldDB" id="A0A1E2SN06"/>
<gene>
    <name evidence="1" type="ORF">ATY41_06960</name>
</gene>
<dbReference type="EMBL" id="LNZG01000002">
    <property type="protein sequence ID" value="ODA91121.1"/>
    <property type="molecule type" value="Genomic_DNA"/>
</dbReference>
<dbReference type="Proteomes" id="UP000094426">
    <property type="component" value="Unassembled WGS sequence"/>
</dbReference>
<reference evidence="1 2" key="1">
    <citation type="submission" date="2015-11" db="EMBL/GenBank/DDBJ databases">
        <authorList>
            <person name="Zhang Y."/>
            <person name="Guo Z."/>
        </authorList>
    </citation>
    <scope>NUCLEOTIDE SEQUENCE [LARGE SCALE GENOMIC DNA]</scope>
    <source>
        <strain evidence="2">gdw1</strain>
    </source>
</reference>
<proteinExistence type="predicted"/>